<evidence type="ECO:0000313" key="2">
    <source>
        <dbReference type="EMBL" id="KAJ8367555.1"/>
    </source>
</evidence>
<dbReference type="AlphaFoldDB" id="A0AAD7R7A1"/>
<feature type="region of interest" description="Disordered" evidence="1">
    <location>
        <begin position="1"/>
        <end position="72"/>
    </location>
</feature>
<gene>
    <name evidence="2" type="ORF">AAFF_G00314860</name>
</gene>
<accession>A0AAD7R7A1</accession>
<comment type="caution">
    <text evidence="2">The sequence shown here is derived from an EMBL/GenBank/DDBJ whole genome shotgun (WGS) entry which is preliminary data.</text>
</comment>
<dbReference type="EMBL" id="JAINUG010000467">
    <property type="protein sequence ID" value="KAJ8367555.1"/>
    <property type="molecule type" value="Genomic_DNA"/>
</dbReference>
<keyword evidence="3" id="KW-1185">Reference proteome</keyword>
<organism evidence="2 3">
    <name type="scientific">Aldrovandia affinis</name>
    <dbReference type="NCBI Taxonomy" id="143900"/>
    <lineage>
        <taxon>Eukaryota</taxon>
        <taxon>Metazoa</taxon>
        <taxon>Chordata</taxon>
        <taxon>Craniata</taxon>
        <taxon>Vertebrata</taxon>
        <taxon>Euteleostomi</taxon>
        <taxon>Actinopterygii</taxon>
        <taxon>Neopterygii</taxon>
        <taxon>Teleostei</taxon>
        <taxon>Notacanthiformes</taxon>
        <taxon>Halosauridae</taxon>
        <taxon>Aldrovandia</taxon>
    </lineage>
</organism>
<protein>
    <submittedName>
        <fullName evidence="2">Uncharacterized protein</fullName>
    </submittedName>
</protein>
<name>A0AAD7R7A1_9TELE</name>
<dbReference type="Proteomes" id="UP001221898">
    <property type="component" value="Unassembled WGS sequence"/>
</dbReference>
<proteinExistence type="predicted"/>
<reference evidence="2" key="1">
    <citation type="journal article" date="2023" name="Science">
        <title>Genome structures resolve the early diversification of teleost fishes.</title>
        <authorList>
            <person name="Parey E."/>
            <person name="Louis A."/>
            <person name="Montfort J."/>
            <person name="Bouchez O."/>
            <person name="Roques C."/>
            <person name="Iampietro C."/>
            <person name="Lluch J."/>
            <person name="Castinel A."/>
            <person name="Donnadieu C."/>
            <person name="Desvignes T."/>
            <person name="Floi Bucao C."/>
            <person name="Jouanno E."/>
            <person name="Wen M."/>
            <person name="Mejri S."/>
            <person name="Dirks R."/>
            <person name="Jansen H."/>
            <person name="Henkel C."/>
            <person name="Chen W.J."/>
            <person name="Zahm M."/>
            <person name="Cabau C."/>
            <person name="Klopp C."/>
            <person name="Thompson A.W."/>
            <person name="Robinson-Rechavi M."/>
            <person name="Braasch I."/>
            <person name="Lecointre G."/>
            <person name="Bobe J."/>
            <person name="Postlethwait J.H."/>
            <person name="Berthelot C."/>
            <person name="Roest Crollius H."/>
            <person name="Guiguen Y."/>
        </authorList>
    </citation>
    <scope>NUCLEOTIDE SEQUENCE</scope>
    <source>
        <strain evidence="2">NC1722</strain>
    </source>
</reference>
<evidence type="ECO:0000256" key="1">
    <source>
        <dbReference type="SAM" id="MobiDB-lite"/>
    </source>
</evidence>
<sequence length="111" mass="11816">MSPPTPAPAARLHIHQTPAGFTRRSDQSKEPVPPHATNEELAQAGGLSRSSTPPPGVTLRPAERAGPTQHHTCWLPLRPASPLTWLKKLQFGQEVSSCGVPGVMAKAASRM</sequence>
<evidence type="ECO:0000313" key="3">
    <source>
        <dbReference type="Proteomes" id="UP001221898"/>
    </source>
</evidence>